<sequence>MTETSSPGAHTTIRVLAALAELGETTAAAIAAHVGVAYSTTTAKLRTWEDTGQAERVRTSDGRTLWRLTDAGRAATATAEPHHAQTDPAPHPADQPEPDIAKATTATTAATAAPSDSPDTAPSTPMADDPTSRSEPAAQPPFGHDERSESVTSDAGSRQHVEPAVPSAADTQGDTEPGVPAATQRDATAEGTSKDATTRGRRARGSLSAAILAICQARPDHQYKVGELSRLIDANNAGTNAKRVSQGAVSNACAKLATAGLLTQTVDKPATFQLARTGA</sequence>
<keyword evidence="3" id="KW-1185">Reference proteome</keyword>
<dbReference type="InterPro" id="IPR036388">
    <property type="entry name" value="WH-like_DNA-bd_sf"/>
</dbReference>
<dbReference type="Proteomes" id="UP000677082">
    <property type="component" value="Unassembled WGS sequence"/>
</dbReference>
<proteinExistence type="predicted"/>
<dbReference type="Gene3D" id="1.10.10.10">
    <property type="entry name" value="Winged helix-like DNA-binding domain superfamily/Winged helix DNA-binding domain"/>
    <property type="match status" value="1"/>
</dbReference>
<name>A0A919T673_9ACTN</name>
<reference evidence="2 3" key="1">
    <citation type="submission" date="2021-03" db="EMBL/GenBank/DDBJ databases">
        <title>Whole genome shotgun sequence of Actinoplanes toevensis NBRC 105298.</title>
        <authorList>
            <person name="Komaki H."/>
            <person name="Tamura T."/>
        </authorList>
    </citation>
    <scope>NUCLEOTIDE SEQUENCE [LARGE SCALE GENOMIC DNA]</scope>
    <source>
        <strain evidence="2 3">NBRC 105298</strain>
    </source>
</reference>
<feature type="compositionally biased region" description="Low complexity" evidence="1">
    <location>
        <begin position="103"/>
        <end position="125"/>
    </location>
</feature>
<evidence type="ECO:0000313" key="3">
    <source>
        <dbReference type="Proteomes" id="UP000677082"/>
    </source>
</evidence>
<dbReference type="EMBL" id="BOQN01000023">
    <property type="protein sequence ID" value="GIM90114.1"/>
    <property type="molecule type" value="Genomic_DNA"/>
</dbReference>
<organism evidence="2 3">
    <name type="scientific">Paractinoplanes toevensis</name>
    <dbReference type="NCBI Taxonomy" id="571911"/>
    <lineage>
        <taxon>Bacteria</taxon>
        <taxon>Bacillati</taxon>
        <taxon>Actinomycetota</taxon>
        <taxon>Actinomycetes</taxon>
        <taxon>Micromonosporales</taxon>
        <taxon>Micromonosporaceae</taxon>
        <taxon>Paractinoplanes</taxon>
    </lineage>
</organism>
<dbReference type="RefSeq" id="WP_213006062.1">
    <property type="nucleotide sequence ID" value="NZ_BOQN01000023.1"/>
</dbReference>
<dbReference type="InterPro" id="IPR036390">
    <property type="entry name" value="WH_DNA-bd_sf"/>
</dbReference>
<gene>
    <name evidence="2" type="ORF">Ato02nite_019070</name>
</gene>
<evidence type="ECO:0000313" key="2">
    <source>
        <dbReference type="EMBL" id="GIM90114.1"/>
    </source>
</evidence>
<evidence type="ECO:0000256" key="1">
    <source>
        <dbReference type="SAM" id="MobiDB-lite"/>
    </source>
</evidence>
<feature type="region of interest" description="Disordered" evidence="1">
    <location>
        <begin position="74"/>
        <end position="204"/>
    </location>
</feature>
<accession>A0A919T673</accession>
<comment type="caution">
    <text evidence="2">The sequence shown here is derived from an EMBL/GenBank/DDBJ whole genome shotgun (WGS) entry which is preliminary data.</text>
</comment>
<dbReference type="SUPFAM" id="SSF46785">
    <property type="entry name" value="Winged helix' DNA-binding domain"/>
    <property type="match status" value="1"/>
</dbReference>
<dbReference type="AlphaFoldDB" id="A0A919T673"/>
<protein>
    <submittedName>
        <fullName evidence="2">Uncharacterized protein</fullName>
    </submittedName>
</protein>